<protein>
    <submittedName>
        <fullName evidence="3">Sulfurtransferase</fullName>
    </submittedName>
</protein>
<feature type="transmembrane region" description="Helical" evidence="1">
    <location>
        <begin position="32"/>
        <end position="50"/>
    </location>
</feature>
<evidence type="ECO:0000313" key="3">
    <source>
        <dbReference type="EMBL" id="PIQ87364.1"/>
    </source>
</evidence>
<sequence length="68" mass="7797">MTMERWIRLIAGTFILASLALAVFVNRNWLWFTAFVGANLFQSSLTRWCLMEKILARFGVPPYTGNKG</sequence>
<evidence type="ECO:0000259" key="2">
    <source>
        <dbReference type="Pfam" id="PF11127"/>
    </source>
</evidence>
<keyword evidence="1" id="KW-0472">Membrane</keyword>
<evidence type="ECO:0000313" key="4">
    <source>
        <dbReference type="Proteomes" id="UP000230859"/>
    </source>
</evidence>
<dbReference type="Proteomes" id="UP000230859">
    <property type="component" value="Unassembled WGS sequence"/>
</dbReference>
<dbReference type="Pfam" id="PF11127">
    <property type="entry name" value="YgaP-like_TM"/>
    <property type="match status" value="1"/>
</dbReference>
<dbReference type="AlphaFoldDB" id="A0A2H0LUK9"/>
<comment type="caution">
    <text evidence="3">The sequence shown here is derived from an EMBL/GenBank/DDBJ whole genome shotgun (WGS) entry which is preliminary data.</text>
</comment>
<accession>A0A2H0LUK9</accession>
<reference evidence="3 4" key="1">
    <citation type="submission" date="2017-09" db="EMBL/GenBank/DDBJ databases">
        <title>Depth-based differentiation of microbial function through sediment-hosted aquifers and enrichment of novel symbionts in the deep terrestrial subsurface.</title>
        <authorList>
            <person name="Probst A.J."/>
            <person name="Ladd B."/>
            <person name="Jarett J.K."/>
            <person name="Geller-Mcgrath D.E."/>
            <person name="Sieber C.M."/>
            <person name="Emerson J.B."/>
            <person name="Anantharaman K."/>
            <person name="Thomas B.C."/>
            <person name="Malmstrom R."/>
            <person name="Stieglmeier M."/>
            <person name="Klingl A."/>
            <person name="Woyke T."/>
            <person name="Ryan C.M."/>
            <person name="Banfield J.F."/>
        </authorList>
    </citation>
    <scope>NUCLEOTIDE SEQUENCE [LARGE SCALE GENOMIC DNA]</scope>
    <source>
        <strain evidence="3">CG11_big_fil_rev_8_21_14_0_20_45_26</strain>
    </source>
</reference>
<proteinExistence type="predicted"/>
<dbReference type="GO" id="GO:0016740">
    <property type="term" value="F:transferase activity"/>
    <property type="evidence" value="ECO:0007669"/>
    <property type="project" value="UniProtKB-KW"/>
</dbReference>
<keyword evidence="3" id="KW-0808">Transferase</keyword>
<keyword evidence="1" id="KW-0812">Transmembrane</keyword>
<dbReference type="InterPro" id="IPR021309">
    <property type="entry name" value="YgaP-like_TM"/>
</dbReference>
<gene>
    <name evidence="3" type="ORF">COV74_00965</name>
</gene>
<dbReference type="Gene3D" id="6.10.140.1340">
    <property type="match status" value="1"/>
</dbReference>
<evidence type="ECO:0000256" key="1">
    <source>
        <dbReference type="SAM" id="Phobius"/>
    </source>
</evidence>
<organism evidence="3 4">
    <name type="scientific">Candidatus Abzuiibacterium crystallinum</name>
    <dbReference type="NCBI Taxonomy" id="1974748"/>
    <lineage>
        <taxon>Bacteria</taxon>
        <taxon>Pseudomonadati</taxon>
        <taxon>Candidatus Omnitrophota</taxon>
        <taxon>Candidatus Abzuiibacterium</taxon>
    </lineage>
</organism>
<name>A0A2H0LUK9_9BACT</name>
<keyword evidence="1" id="KW-1133">Transmembrane helix</keyword>
<dbReference type="EMBL" id="PCVY01000013">
    <property type="protein sequence ID" value="PIQ87364.1"/>
    <property type="molecule type" value="Genomic_DNA"/>
</dbReference>
<feature type="domain" description="Inner membrane protein YgaP-like transmembrane" evidence="2">
    <location>
        <begin position="2"/>
        <end position="55"/>
    </location>
</feature>